<dbReference type="EMBL" id="BGZK01000204">
    <property type="protein sequence ID" value="GBP28237.1"/>
    <property type="molecule type" value="Genomic_DNA"/>
</dbReference>
<dbReference type="Proteomes" id="UP000299102">
    <property type="component" value="Unassembled WGS sequence"/>
</dbReference>
<name>A0A4C1UQA6_EUMVA</name>
<feature type="region of interest" description="Disordered" evidence="1">
    <location>
        <begin position="96"/>
        <end position="120"/>
    </location>
</feature>
<organism evidence="2 3">
    <name type="scientific">Eumeta variegata</name>
    <name type="common">Bagworm moth</name>
    <name type="synonym">Eumeta japonica</name>
    <dbReference type="NCBI Taxonomy" id="151549"/>
    <lineage>
        <taxon>Eukaryota</taxon>
        <taxon>Metazoa</taxon>
        <taxon>Ecdysozoa</taxon>
        <taxon>Arthropoda</taxon>
        <taxon>Hexapoda</taxon>
        <taxon>Insecta</taxon>
        <taxon>Pterygota</taxon>
        <taxon>Neoptera</taxon>
        <taxon>Endopterygota</taxon>
        <taxon>Lepidoptera</taxon>
        <taxon>Glossata</taxon>
        <taxon>Ditrysia</taxon>
        <taxon>Tineoidea</taxon>
        <taxon>Psychidae</taxon>
        <taxon>Oiketicinae</taxon>
        <taxon>Eumeta</taxon>
    </lineage>
</organism>
<dbReference type="AlphaFoldDB" id="A0A4C1UQA6"/>
<proteinExistence type="predicted"/>
<evidence type="ECO:0000256" key="1">
    <source>
        <dbReference type="SAM" id="MobiDB-lite"/>
    </source>
</evidence>
<dbReference type="InterPro" id="IPR036691">
    <property type="entry name" value="Endo/exonu/phosph_ase_sf"/>
</dbReference>
<dbReference type="OrthoDB" id="411871at2759"/>
<keyword evidence="3" id="KW-1185">Reference proteome</keyword>
<gene>
    <name evidence="2" type="ORF">EVAR_19085_1</name>
</gene>
<accession>A0A4C1UQA6</accession>
<reference evidence="2 3" key="1">
    <citation type="journal article" date="2019" name="Commun. Biol.">
        <title>The bagworm genome reveals a unique fibroin gene that provides high tensile strength.</title>
        <authorList>
            <person name="Kono N."/>
            <person name="Nakamura H."/>
            <person name="Ohtoshi R."/>
            <person name="Tomita M."/>
            <person name="Numata K."/>
            <person name="Arakawa K."/>
        </authorList>
    </citation>
    <scope>NUCLEOTIDE SEQUENCE [LARGE SCALE GENOMIC DNA]</scope>
</reference>
<evidence type="ECO:0000313" key="3">
    <source>
        <dbReference type="Proteomes" id="UP000299102"/>
    </source>
</evidence>
<evidence type="ECO:0000313" key="2">
    <source>
        <dbReference type="EMBL" id="GBP28237.1"/>
    </source>
</evidence>
<comment type="caution">
    <text evidence="2">The sequence shown here is derived from an EMBL/GenBank/DDBJ whole genome shotgun (WGS) entry which is preliminary data.</text>
</comment>
<sequence>MSKKSAKLQKAEVTIRERASTNCAQDGGYGSSHLIGQDEGRKRGFIGSLIRSPPKLLVKVSRRTELRRSAETDAGVFTATQAVGDFARRASLKEEIGHPSQSGLGGPRLGDLSGGSPRSESQKFMPVDIHLINRVASKIANLAMGAKSELEALKNISKDVKQSLLLATGILTAVDRTHSAEESSNEGCTDYVSLWFIQSNLQRSKLTTTELLVEVERRKITVALVQEPYIGNIGELRRCSVVQKLYRVVQKTTLRRASVKAVISDVDLKEDQTFNNENIVATVVEAGNCRIGVVSVYKGDRLLKWVVDVTACSSALLDGVGEWQVAIFRNLELFLAMANKCLKLGHFPRTWKVAVIKVIPNLGNENYACPKSYCSIGLLPMLGKTLERMLVGRLWWHLMTKLQATLHYFTPESGTVDALYDLMTHIYKELNLKRSF</sequence>
<protein>
    <submittedName>
        <fullName evidence="2">Uncharacterized protein</fullName>
    </submittedName>
</protein>
<dbReference type="STRING" id="151549.A0A4C1UQA6"/>
<dbReference type="Gene3D" id="3.60.10.10">
    <property type="entry name" value="Endonuclease/exonuclease/phosphatase"/>
    <property type="match status" value="1"/>
</dbReference>